<keyword evidence="1" id="KW-0472">Membrane</keyword>
<protein>
    <recommendedName>
        <fullName evidence="4">DoxX-like family protein</fullName>
    </recommendedName>
</protein>
<gene>
    <name evidence="2" type="ORF">ACFOWZ_01425</name>
</gene>
<keyword evidence="1" id="KW-1133">Transmembrane helix</keyword>
<organism evidence="2 3">
    <name type="scientific">Lentzea rhizosphaerae</name>
    <dbReference type="NCBI Taxonomy" id="2041025"/>
    <lineage>
        <taxon>Bacteria</taxon>
        <taxon>Bacillati</taxon>
        <taxon>Actinomycetota</taxon>
        <taxon>Actinomycetes</taxon>
        <taxon>Pseudonocardiales</taxon>
        <taxon>Pseudonocardiaceae</taxon>
        <taxon>Lentzea</taxon>
    </lineage>
</organism>
<name>A0ABV8BJU4_9PSEU</name>
<comment type="caution">
    <text evidence="2">The sequence shown here is derived from an EMBL/GenBank/DDBJ whole genome shotgun (WGS) entry which is preliminary data.</text>
</comment>
<feature type="transmembrane region" description="Helical" evidence="1">
    <location>
        <begin position="71"/>
        <end position="92"/>
    </location>
</feature>
<evidence type="ECO:0000313" key="2">
    <source>
        <dbReference type="EMBL" id="MFC3890120.1"/>
    </source>
</evidence>
<evidence type="ECO:0008006" key="4">
    <source>
        <dbReference type="Google" id="ProtNLM"/>
    </source>
</evidence>
<evidence type="ECO:0000256" key="1">
    <source>
        <dbReference type="SAM" id="Phobius"/>
    </source>
</evidence>
<dbReference type="RefSeq" id="WP_382367374.1">
    <property type="nucleotide sequence ID" value="NZ_JBHRZI010000003.1"/>
</dbReference>
<accession>A0ABV8BJU4</accession>
<reference evidence="3" key="1">
    <citation type="journal article" date="2019" name="Int. J. Syst. Evol. Microbiol.">
        <title>The Global Catalogue of Microorganisms (GCM) 10K type strain sequencing project: providing services to taxonomists for standard genome sequencing and annotation.</title>
        <authorList>
            <consortium name="The Broad Institute Genomics Platform"/>
            <consortium name="The Broad Institute Genome Sequencing Center for Infectious Disease"/>
            <person name="Wu L."/>
            <person name="Ma J."/>
        </authorList>
    </citation>
    <scope>NUCLEOTIDE SEQUENCE [LARGE SCALE GENOMIC DNA]</scope>
    <source>
        <strain evidence="3">CGMCC 4.7405</strain>
    </source>
</reference>
<sequence>MGAAGEEAGVNAENTAPRIAAGLAVLSGLGFGLPAVYGAVHLARTGEVWQFMGFPTYGHGPFEKIGVPTTVPLLAGFAAVCGAEVIAGGLLWRRRRAGTKLSLALLPFEVAYWLGFALPAGPVLGVGRTLAVLAARKSSRGE</sequence>
<proteinExistence type="predicted"/>
<evidence type="ECO:0000313" key="3">
    <source>
        <dbReference type="Proteomes" id="UP001595690"/>
    </source>
</evidence>
<keyword evidence="3" id="KW-1185">Reference proteome</keyword>
<feature type="transmembrane region" description="Helical" evidence="1">
    <location>
        <begin position="112"/>
        <end position="135"/>
    </location>
</feature>
<feature type="transmembrane region" description="Helical" evidence="1">
    <location>
        <begin position="19"/>
        <end position="40"/>
    </location>
</feature>
<dbReference type="Proteomes" id="UP001595690">
    <property type="component" value="Unassembled WGS sequence"/>
</dbReference>
<dbReference type="EMBL" id="JBHRZI010000003">
    <property type="protein sequence ID" value="MFC3890120.1"/>
    <property type="molecule type" value="Genomic_DNA"/>
</dbReference>
<keyword evidence="1" id="KW-0812">Transmembrane</keyword>